<evidence type="ECO:0000256" key="1">
    <source>
        <dbReference type="SAM" id="MobiDB-lite"/>
    </source>
</evidence>
<dbReference type="Pfam" id="PF15709">
    <property type="entry name" value="DUF4670"/>
    <property type="match status" value="1"/>
</dbReference>
<feature type="region of interest" description="Disordered" evidence="1">
    <location>
        <begin position="181"/>
        <end position="222"/>
    </location>
</feature>
<reference evidence="3" key="1">
    <citation type="submission" date="2025-08" db="UniProtKB">
        <authorList>
            <consortium name="RefSeq"/>
        </authorList>
    </citation>
    <scope>IDENTIFICATION</scope>
</reference>
<feature type="region of interest" description="Disordered" evidence="1">
    <location>
        <begin position="474"/>
        <end position="498"/>
    </location>
</feature>
<feature type="region of interest" description="Disordered" evidence="1">
    <location>
        <begin position="380"/>
        <end position="457"/>
    </location>
</feature>
<feature type="region of interest" description="Disordered" evidence="1">
    <location>
        <begin position="562"/>
        <end position="599"/>
    </location>
</feature>
<proteinExistence type="predicted"/>
<dbReference type="KEGG" id="osn:115225675"/>
<name>A0A6P7TUD9_9MOLL</name>
<accession>A0A6P7TUD9</accession>
<evidence type="ECO:0000313" key="3">
    <source>
        <dbReference type="RefSeq" id="XP_029652451.1"/>
    </source>
</evidence>
<feature type="region of interest" description="Disordered" evidence="1">
    <location>
        <begin position="242"/>
        <end position="311"/>
    </location>
</feature>
<feature type="compositionally biased region" description="Acidic residues" evidence="1">
    <location>
        <begin position="46"/>
        <end position="60"/>
    </location>
</feature>
<dbReference type="PANTHER" id="PTHR21937:SF5">
    <property type="entry name" value="GENE 973-RELATED"/>
    <property type="match status" value="1"/>
</dbReference>
<feature type="region of interest" description="Disordered" evidence="1">
    <location>
        <begin position="521"/>
        <end position="544"/>
    </location>
</feature>
<feature type="compositionally biased region" description="Basic and acidic residues" evidence="1">
    <location>
        <begin position="380"/>
        <end position="389"/>
    </location>
</feature>
<feature type="compositionally biased region" description="Basic residues" evidence="1">
    <location>
        <begin position="200"/>
        <end position="216"/>
    </location>
</feature>
<protein>
    <submittedName>
        <fullName evidence="3">Trichohyalin</fullName>
    </submittedName>
</protein>
<dbReference type="InterPro" id="IPR031440">
    <property type="entry name" value="DUF4670"/>
</dbReference>
<feature type="compositionally biased region" description="Basic and acidic residues" evidence="1">
    <location>
        <begin position="483"/>
        <end position="495"/>
    </location>
</feature>
<dbReference type="Proteomes" id="UP000515154">
    <property type="component" value="Linkage group LG28"/>
</dbReference>
<evidence type="ECO:0000313" key="2">
    <source>
        <dbReference type="Proteomes" id="UP000515154"/>
    </source>
</evidence>
<feature type="region of interest" description="Disordered" evidence="1">
    <location>
        <begin position="44"/>
        <end position="80"/>
    </location>
</feature>
<dbReference type="PANTHER" id="PTHR21937">
    <property type="entry name" value="CCDC66 DOMAIN-CONTAINING PROTEIN"/>
    <property type="match status" value="1"/>
</dbReference>
<keyword evidence="2" id="KW-1185">Reference proteome</keyword>
<feature type="compositionally biased region" description="Basic and acidic residues" evidence="1">
    <location>
        <begin position="300"/>
        <end position="310"/>
    </location>
</feature>
<sequence>MLATNAQKMASFVLEQEGSGLDLDSDIREKEKEICNDATTVVNVVDDADADNDGDGDGGDDVAGGDVGDDASAEEERDVSENVAFLREISKDIPLVFNPINGTVQEDPGETTDQPTQVQTEPVPTGAAETIGVQTATGDYPNQITEVAISEESGSTIQESTVKNQRKTRWASIVKMRQTQQPIKNKLSPFVKRTDGKPSKMSRRKVVSKPGRKNKKAKTEEKAGFKIAGRVDYSGELKQLYSNTDINQNQNQKRSNRKTEKRRKPSISSKHKAKSKKHHKSKKKSKNKRIRNISSAETQFSRHDESRRESSVNMVEMVTSHLQSSINVGKEKSLLSRISDNEIETLIESDVDGIGSTELDFKQNEEVGECCDSITKEQTMEYDEGKQGGEETTYDTDEEDGGYRKADDGILIEGGENGRGGKGEHHKHQHQQCLQQQQEVNGTVEISSKSKSSSLDLQDEVQIKNELKRILTSQAGKMAAADMSRDCTEPTDDKVPPNTISLKEARAAERRARALKRREMVEKKRREREEQIRREKEAAERQERIHQEMEVQRLLQEEEARLHRQQMEEERRRKEAEEEELERRRLQEAEAEKKRKEEHARKILQLKMKQMDEERRRQEMLVQQRQEEEEFRKAEQERLAAMAVQERQEYERKKAEEEERRILEEEAKRLRMEQEAKEIMQEAMQLAHDKARHLAELEERLRFTQTLHAESIGLMQGQTITRAFVFSYFELLKFLGKENADKREITERNIPTT</sequence>
<gene>
    <name evidence="3" type="primary">LOC115225675</name>
</gene>
<feature type="region of interest" description="Disordered" evidence="1">
    <location>
        <begin position="99"/>
        <end position="123"/>
    </location>
</feature>
<feature type="compositionally biased region" description="Polar residues" evidence="1">
    <location>
        <begin position="111"/>
        <end position="122"/>
    </location>
</feature>
<organism evidence="2 3">
    <name type="scientific">Octopus sinensis</name>
    <name type="common">East Asian common octopus</name>
    <dbReference type="NCBI Taxonomy" id="2607531"/>
    <lineage>
        <taxon>Eukaryota</taxon>
        <taxon>Metazoa</taxon>
        <taxon>Spiralia</taxon>
        <taxon>Lophotrochozoa</taxon>
        <taxon>Mollusca</taxon>
        <taxon>Cephalopoda</taxon>
        <taxon>Coleoidea</taxon>
        <taxon>Octopodiformes</taxon>
        <taxon>Octopoda</taxon>
        <taxon>Incirrata</taxon>
        <taxon>Octopodidae</taxon>
        <taxon>Octopus</taxon>
    </lineage>
</organism>
<dbReference type="AlphaFoldDB" id="A0A6P7TUD9"/>
<dbReference type="RefSeq" id="XP_029652451.1">
    <property type="nucleotide sequence ID" value="XM_029796591.2"/>
</dbReference>
<feature type="compositionally biased region" description="Acidic residues" evidence="1">
    <location>
        <begin position="67"/>
        <end position="78"/>
    </location>
</feature>
<feature type="compositionally biased region" description="Basic residues" evidence="1">
    <location>
        <begin position="254"/>
        <end position="291"/>
    </location>
</feature>